<dbReference type="Proteomes" id="UP001204798">
    <property type="component" value="Unassembled WGS sequence"/>
</dbReference>
<evidence type="ECO:0008006" key="3">
    <source>
        <dbReference type="Google" id="ProtNLM"/>
    </source>
</evidence>
<accession>A0ABT2EK33</accession>
<sequence length="874" mass="96840">MLSLLAIILIGQPVRAQVFTIANAYLQVDVNTQNGNMTILTVQGDPTNPLDDNQAITDPEDTALILRLYNVPNGNGGIGTVDLDLRASGTVGTITYGLNVIELFPNMIRTRWLVYIPDLLGQLPPVESPSLVVERECVIVGDMVEIRVRVTNKENISRNIGIGIILDTGFNPPGNATQDTPGVFMVSNSSAIIYYEREFTKAKGLPDFYLSLPLTAIGTLKGTINAGEGPLPDKVLFALVPSIQSAAVGYGFDYPPNPYNALGISIDSAVGLYWNRLALPAKGSVEVVTHLGVDIGPGDYRRPMSLRVFQPEPLDVQLGDDPFTPEVEQAYVTPNPFTITALVYNSLLTPLTNVSVTLGLPEGLSFPPGESATKVLPVVSADGEQRVSWQVRVNPGTIGVKELVVTAYSPQVGSRQVKVPVVIPFLPVLELKRGYNLIGFPFEFVNPEPSTALGIPPEELKMATYDPTLRNYLVYRRDLQFNQIEPGQGYWLWLPTDRTLTFHDIRFIALDQQVVVPLRRGWNLLSNPFPWQVLLRGVEIRYGSDPVTYTFEEAVAFGWVKSPIFLWRNDPRIPPHGGEYVVRVGSDVRLDPFQGFWLYSEIDGNIIFGAPFFFGSWQMRSLQFNPERSTLNPQRTTWSVQVIATSAAGRDNTTWLGVSDGASNELDRLDLPKVPQPPGSVQVSSVLRVGRSEVPLSMDIRSPQGKIVWTLELLNPAGGEVRLQFEGLSQVPRSVMLVIYDPETNQRWSLRTTPSLTLSTQPNQPKRLQLIALQSDQLPLRVQNLKVTPTRGRGAQIQFAVTMPSQVQVQIRTLTGRVVWETREQVESGRLVSVFWDGRSNRSEALPSSVYIVTVRAITEDGRQTQAQTILRWR</sequence>
<reference evidence="1 2" key="1">
    <citation type="submission" date="2022-08" db="EMBL/GenBank/DDBJ databases">
        <title>Bacterial and archaeal communities from various locations to study Microbial Dark Matter (Phase II).</title>
        <authorList>
            <person name="Stepanauskas R."/>
        </authorList>
    </citation>
    <scope>NUCLEOTIDE SEQUENCE [LARGE SCALE GENOMIC DNA]</scope>
    <source>
        <strain evidence="1 2">PD1</strain>
    </source>
</reference>
<evidence type="ECO:0000313" key="1">
    <source>
        <dbReference type="EMBL" id="MCS3918210.1"/>
    </source>
</evidence>
<organism evidence="1 2">
    <name type="scientific">Candidatus Fervidibacter sacchari</name>
    <dbReference type="NCBI Taxonomy" id="1448929"/>
    <lineage>
        <taxon>Bacteria</taxon>
        <taxon>Candidatus Fervidibacterota</taxon>
        <taxon>Candidatus Fervidibacter</taxon>
    </lineage>
</organism>
<dbReference type="Gene3D" id="2.60.40.4070">
    <property type="match status" value="1"/>
</dbReference>
<dbReference type="EMBL" id="JANUCP010000001">
    <property type="protein sequence ID" value="MCS3918210.1"/>
    <property type="molecule type" value="Genomic_DNA"/>
</dbReference>
<gene>
    <name evidence="1" type="ORF">M2350_000607</name>
</gene>
<keyword evidence="2" id="KW-1185">Reference proteome</keyword>
<protein>
    <recommendedName>
        <fullName evidence="3">FlgD Ig-like domain-containing protein</fullName>
    </recommendedName>
</protein>
<evidence type="ECO:0000313" key="2">
    <source>
        <dbReference type="Proteomes" id="UP001204798"/>
    </source>
</evidence>
<proteinExistence type="predicted"/>
<comment type="caution">
    <text evidence="1">The sequence shown here is derived from an EMBL/GenBank/DDBJ whole genome shotgun (WGS) entry which is preliminary data.</text>
</comment>
<name>A0ABT2EK33_9BACT</name>
<dbReference type="RefSeq" id="WP_259093773.1">
    <property type="nucleotide sequence ID" value="NZ_CP130454.1"/>
</dbReference>